<dbReference type="Proteomes" id="UP001599542">
    <property type="component" value="Unassembled WGS sequence"/>
</dbReference>
<organism evidence="7 8">
    <name type="scientific">Kitasatospora phosalacinea</name>
    <dbReference type="NCBI Taxonomy" id="2065"/>
    <lineage>
        <taxon>Bacteria</taxon>
        <taxon>Bacillati</taxon>
        <taxon>Actinomycetota</taxon>
        <taxon>Actinomycetes</taxon>
        <taxon>Kitasatosporales</taxon>
        <taxon>Streptomycetaceae</taxon>
        <taxon>Kitasatospora</taxon>
    </lineage>
</organism>
<comment type="caution">
    <text evidence="7">The sequence shown here is derived from an EMBL/GenBank/DDBJ whole genome shotgun (WGS) entry which is preliminary data.</text>
</comment>
<evidence type="ECO:0000256" key="4">
    <source>
        <dbReference type="ARBA" id="ARBA00023033"/>
    </source>
</evidence>
<evidence type="ECO:0000259" key="6">
    <source>
        <dbReference type="Pfam" id="PF00296"/>
    </source>
</evidence>
<keyword evidence="4" id="KW-0503">Monooxygenase</keyword>
<feature type="region of interest" description="Disordered" evidence="5">
    <location>
        <begin position="1"/>
        <end position="23"/>
    </location>
</feature>
<dbReference type="InterPro" id="IPR050172">
    <property type="entry name" value="SsuD_RutA_monooxygenase"/>
</dbReference>
<dbReference type="InterPro" id="IPR036661">
    <property type="entry name" value="Luciferase-like_sf"/>
</dbReference>
<gene>
    <name evidence="7" type="ORF">ACFW6T_17215</name>
</gene>
<keyword evidence="1" id="KW-0285">Flavoprotein</keyword>
<keyword evidence="2" id="KW-0288">FMN</keyword>
<name>A0ABW6GLU1_9ACTN</name>
<accession>A0ABW6GLU1</accession>
<keyword evidence="3" id="KW-0560">Oxidoreductase</keyword>
<dbReference type="EMBL" id="JBHYPX010000032">
    <property type="protein sequence ID" value="MFE1353722.1"/>
    <property type="molecule type" value="Genomic_DNA"/>
</dbReference>
<evidence type="ECO:0000256" key="3">
    <source>
        <dbReference type="ARBA" id="ARBA00023002"/>
    </source>
</evidence>
<dbReference type="Pfam" id="PF00296">
    <property type="entry name" value="Bac_luciferase"/>
    <property type="match status" value="1"/>
</dbReference>
<dbReference type="PANTHER" id="PTHR42847">
    <property type="entry name" value="ALKANESULFONATE MONOOXYGENASE"/>
    <property type="match status" value="1"/>
</dbReference>
<proteinExistence type="predicted"/>
<dbReference type="SUPFAM" id="SSF51679">
    <property type="entry name" value="Bacterial luciferase-like"/>
    <property type="match status" value="1"/>
</dbReference>
<sequence length="368" mass="39801">MELELRGGVRAAPVAGRTPAERQALRWAPDPRERTADPAHIARTARELEEDGLDSALVVQSSSWPDPWAVAGWALAATTRLRIAAAHRIGTTSPTAAARTLATLDRLSGGRISAHLIIGSSDADVARDGDTLPKAERYRRADEYLSLLTRYLAAEDDLDHHGEYYTVRAARSGLRPHPGSELLSFGGSSPAGVDLAARYAQVYAVPPRPLPDTRLRIAAARAAAARHGRTLRIWRHVTVVLADTDAAAQQHLRRLRRDALRLATGPDAARYHDAVALDRDRERGTADPGTADRAPDTAAAQVAAYIRRSLAGAYTGSPATVAARINLLRSAGVDIVQLDLPVETDHDRALRRALVAQLRDPAPLRRAW</sequence>
<evidence type="ECO:0000256" key="5">
    <source>
        <dbReference type="SAM" id="MobiDB-lite"/>
    </source>
</evidence>
<evidence type="ECO:0000256" key="2">
    <source>
        <dbReference type="ARBA" id="ARBA00022643"/>
    </source>
</evidence>
<evidence type="ECO:0000313" key="7">
    <source>
        <dbReference type="EMBL" id="MFE1353722.1"/>
    </source>
</evidence>
<keyword evidence="8" id="KW-1185">Reference proteome</keyword>
<dbReference type="Gene3D" id="3.20.20.30">
    <property type="entry name" value="Luciferase-like domain"/>
    <property type="match status" value="1"/>
</dbReference>
<dbReference type="InterPro" id="IPR011251">
    <property type="entry name" value="Luciferase-like_dom"/>
</dbReference>
<feature type="domain" description="Luciferase-like" evidence="6">
    <location>
        <begin position="35"/>
        <end position="334"/>
    </location>
</feature>
<evidence type="ECO:0000256" key="1">
    <source>
        <dbReference type="ARBA" id="ARBA00022630"/>
    </source>
</evidence>
<dbReference type="PANTHER" id="PTHR42847:SF9">
    <property type="entry name" value="BLL6451 PROTEIN"/>
    <property type="match status" value="1"/>
</dbReference>
<dbReference type="RefSeq" id="WP_380326912.1">
    <property type="nucleotide sequence ID" value="NZ_JBHYPW010000036.1"/>
</dbReference>
<protein>
    <submittedName>
        <fullName evidence="7">LLM class flavin-dependent oxidoreductase</fullName>
    </submittedName>
</protein>
<evidence type="ECO:0000313" key="8">
    <source>
        <dbReference type="Proteomes" id="UP001599542"/>
    </source>
</evidence>
<reference evidence="7 8" key="1">
    <citation type="submission" date="2024-09" db="EMBL/GenBank/DDBJ databases">
        <title>The Natural Products Discovery Center: Release of the First 8490 Sequenced Strains for Exploring Actinobacteria Biosynthetic Diversity.</title>
        <authorList>
            <person name="Kalkreuter E."/>
            <person name="Kautsar S.A."/>
            <person name="Yang D."/>
            <person name="Bader C.D."/>
            <person name="Teijaro C.N."/>
            <person name="Fluegel L."/>
            <person name="Davis C.M."/>
            <person name="Simpson J.R."/>
            <person name="Lauterbach L."/>
            <person name="Steele A.D."/>
            <person name="Gui C."/>
            <person name="Meng S."/>
            <person name="Li G."/>
            <person name="Viehrig K."/>
            <person name="Ye F."/>
            <person name="Su P."/>
            <person name="Kiefer A.F."/>
            <person name="Nichols A."/>
            <person name="Cepeda A.J."/>
            <person name="Yan W."/>
            <person name="Fan B."/>
            <person name="Jiang Y."/>
            <person name="Adhikari A."/>
            <person name="Zheng C.-J."/>
            <person name="Schuster L."/>
            <person name="Cowan T.M."/>
            <person name="Smanski M.J."/>
            <person name="Chevrette M.G."/>
            <person name="De Carvalho L.P.S."/>
            <person name="Shen B."/>
        </authorList>
    </citation>
    <scope>NUCLEOTIDE SEQUENCE [LARGE SCALE GENOMIC DNA]</scope>
    <source>
        <strain evidence="7 8">NPDC058753</strain>
    </source>
</reference>